<dbReference type="Proteomes" id="UP000283269">
    <property type="component" value="Unassembled WGS sequence"/>
</dbReference>
<keyword evidence="2" id="KW-0812">Transmembrane</keyword>
<keyword evidence="4" id="KW-1185">Reference proteome</keyword>
<feature type="transmembrane region" description="Helical" evidence="2">
    <location>
        <begin position="354"/>
        <end position="376"/>
    </location>
</feature>
<dbReference type="OrthoDB" id="3250682at2759"/>
<keyword evidence="2" id="KW-1133">Transmembrane helix</keyword>
<feature type="transmembrane region" description="Helical" evidence="2">
    <location>
        <begin position="321"/>
        <end position="342"/>
    </location>
</feature>
<evidence type="ECO:0000256" key="2">
    <source>
        <dbReference type="SAM" id="Phobius"/>
    </source>
</evidence>
<feature type="transmembrane region" description="Helical" evidence="2">
    <location>
        <begin position="213"/>
        <end position="237"/>
    </location>
</feature>
<evidence type="ECO:0000256" key="1">
    <source>
        <dbReference type="SAM" id="MobiDB-lite"/>
    </source>
</evidence>
<feature type="transmembrane region" description="Helical" evidence="2">
    <location>
        <begin position="82"/>
        <end position="103"/>
    </location>
</feature>
<feature type="region of interest" description="Disordered" evidence="1">
    <location>
        <begin position="264"/>
        <end position="287"/>
    </location>
</feature>
<gene>
    <name evidence="3" type="ORF">CVT25_003683</name>
</gene>
<name>A0A409WP57_PSICY</name>
<dbReference type="EMBL" id="NHYD01003337">
    <property type="protein sequence ID" value="PPQ80286.1"/>
    <property type="molecule type" value="Genomic_DNA"/>
</dbReference>
<feature type="transmembrane region" description="Helical" evidence="2">
    <location>
        <begin position="145"/>
        <end position="166"/>
    </location>
</feature>
<feature type="transmembrane region" description="Helical" evidence="2">
    <location>
        <begin position="388"/>
        <end position="406"/>
    </location>
</feature>
<comment type="caution">
    <text evidence="3">The sequence shown here is derived from an EMBL/GenBank/DDBJ whole genome shotgun (WGS) entry which is preliminary data.</text>
</comment>
<evidence type="ECO:0000313" key="3">
    <source>
        <dbReference type="EMBL" id="PPQ80286.1"/>
    </source>
</evidence>
<dbReference type="AlphaFoldDB" id="A0A409WP57"/>
<sequence length="580" mass="64092">MGTMNVSQLNYVADLCESALYGAFSLLILVVIWILLTAKKMTRIYKVMFWASIVMWALTTAHLGLLIQRLSFAKTTLWEAKAAVSLVTVQFMISDMILVWRVYAVWGRNYWTTLIPIILMIGAAAVRFSVVSNGAEVLLFVSDPANFIIIANTMYCTILIAGRICYLRYSNDEGPTRGKQNMYERVLLMIIESGALYALSMIIAIIVDKVHSPGIHVILDITMPLSGILPTLILLVVHFELVPDTRFATSNFALATNEDFQAASGPTVTATEDCPTNDEVESRKTASTSTLKTEHSAFSLLILVVIWILLTTKGMSKIHKVMFWASILMWVLATVHLGLLIQRLSLGTTTLWEVKMAVSVVTLQFMISDLILIWRVYAVWNRDYRPTIIPAILMIGAAAVRFCVVVDETVVLPDPADFINIANTLYCTASIAGRISYLQCGINEIVSTLPIRGKRNVYEGALLMIIESGALYTLSLIVAVIVDKVHSPGIHVILNITMPLTGILPTLILLLVYFELVPGTRASTSSSALMASDEFKTDSGPNFVEGCSRMGEAIPERADNILKVESSDDEIQKKCNRCMV</sequence>
<feature type="transmembrane region" description="Helical" evidence="2">
    <location>
        <begin position="110"/>
        <end position="130"/>
    </location>
</feature>
<accession>A0A409WP57</accession>
<organism evidence="3 4">
    <name type="scientific">Psilocybe cyanescens</name>
    <dbReference type="NCBI Taxonomy" id="93625"/>
    <lineage>
        <taxon>Eukaryota</taxon>
        <taxon>Fungi</taxon>
        <taxon>Dikarya</taxon>
        <taxon>Basidiomycota</taxon>
        <taxon>Agaricomycotina</taxon>
        <taxon>Agaricomycetes</taxon>
        <taxon>Agaricomycetidae</taxon>
        <taxon>Agaricales</taxon>
        <taxon>Agaricineae</taxon>
        <taxon>Strophariaceae</taxon>
        <taxon>Psilocybe</taxon>
    </lineage>
</organism>
<evidence type="ECO:0000313" key="4">
    <source>
        <dbReference type="Proteomes" id="UP000283269"/>
    </source>
</evidence>
<feature type="transmembrane region" description="Helical" evidence="2">
    <location>
        <begin position="488"/>
        <end position="514"/>
    </location>
</feature>
<feature type="transmembrane region" description="Helical" evidence="2">
    <location>
        <begin position="20"/>
        <end position="36"/>
    </location>
</feature>
<dbReference type="InParanoid" id="A0A409WP57"/>
<feature type="transmembrane region" description="Helical" evidence="2">
    <location>
        <begin position="186"/>
        <end position="207"/>
    </location>
</feature>
<keyword evidence="2" id="KW-0472">Membrane</keyword>
<proteinExistence type="predicted"/>
<feature type="transmembrane region" description="Helical" evidence="2">
    <location>
        <begin position="48"/>
        <end position="70"/>
    </location>
</feature>
<feature type="transmembrane region" description="Helical" evidence="2">
    <location>
        <begin position="461"/>
        <end position="482"/>
    </location>
</feature>
<feature type="transmembrane region" description="Helical" evidence="2">
    <location>
        <begin position="297"/>
        <end position="315"/>
    </location>
</feature>
<protein>
    <submittedName>
        <fullName evidence="3">Uncharacterized protein</fullName>
    </submittedName>
</protein>
<reference evidence="3 4" key="1">
    <citation type="journal article" date="2018" name="Evol. Lett.">
        <title>Horizontal gene cluster transfer increased hallucinogenic mushroom diversity.</title>
        <authorList>
            <person name="Reynolds H.T."/>
            <person name="Vijayakumar V."/>
            <person name="Gluck-Thaler E."/>
            <person name="Korotkin H.B."/>
            <person name="Matheny P.B."/>
            <person name="Slot J.C."/>
        </authorList>
    </citation>
    <scope>NUCLEOTIDE SEQUENCE [LARGE SCALE GENOMIC DNA]</scope>
    <source>
        <strain evidence="3 4">2631</strain>
    </source>
</reference>